<comment type="subcellular location">
    <subcellularLocation>
        <location evidence="1">Membrane</location>
        <topology evidence="1">Multi-pass membrane protein</topology>
    </subcellularLocation>
</comment>
<name>A0A6B8WPY5_9CORY</name>
<evidence type="ECO:0000256" key="3">
    <source>
        <dbReference type="ARBA" id="ARBA00022989"/>
    </source>
</evidence>
<reference evidence="7 8" key="1">
    <citation type="submission" date="2019-11" db="EMBL/GenBank/DDBJ databases">
        <title>Complete genome sequence of Corynebacterium kalinowskii 1959, a novel Corynebacterium species isolated from soil of a small paddock in Vilsendorf, Germany.</title>
        <authorList>
            <person name="Schaffert L."/>
            <person name="Ruwe M."/>
            <person name="Milse J."/>
            <person name="Hanuschka K."/>
            <person name="Ortseifen V."/>
            <person name="Droste J."/>
            <person name="Brandt D."/>
            <person name="Schlueter L."/>
            <person name="Kutter Y."/>
            <person name="Vinke S."/>
            <person name="Viehoefer P."/>
            <person name="Jacob L."/>
            <person name="Luebke N.-C."/>
            <person name="Schulte-Berndt E."/>
            <person name="Hain C."/>
            <person name="Linder M."/>
            <person name="Schmidt P."/>
            <person name="Wollenschlaeger L."/>
            <person name="Luttermann T."/>
            <person name="Thieme E."/>
            <person name="Hassa J."/>
            <person name="Haak M."/>
            <person name="Wittchen M."/>
            <person name="Mentz A."/>
            <person name="Persicke M."/>
            <person name="Busche T."/>
            <person name="Ruckert C."/>
        </authorList>
    </citation>
    <scope>NUCLEOTIDE SEQUENCE [LARGE SCALE GENOMIC DNA]</scope>
    <source>
        <strain evidence="7 8">2039</strain>
    </source>
</reference>
<feature type="transmembrane region" description="Helical" evidence="5">
    <location>
        <begin position="125"/>
        <end position="143"/>
    </location>
</feature>
<evidence type="ECO:0000313" key="8">
    <source>
        <dbReference type="Proteomes" id="UP000424462"/>
    </source>
</evidence>
<keyword evidence="8" id="KW-1185">Reference proteome</keyword>
<dbReference type="InterPro" id="IPR049453">
    <property type="entry name" value="Memb_transporter_dom"/>
</dbReference>
<feature type="transmembrane region" description="Helical" evidence="5">
    <location>
        <begin position="31"/>
        <end position="51"/>
    </location>
</feature>
<evidence type="ECO:0000256" key="2">
    <source>
        <dbReference type="ARBA" id="ARBA00022692"/>
    </source>
</evidence>
<accession>A0A6B8WPY5</accession>
<keyword evidence="3 5" id="KW-1133">Transmembrane helix</keyword>
<sequence length="396" mass="42389">MPKRRIGTLERLRDIDDSLQARARRVFKRRLSVLQGALAAGSAYWVAQNIFGHEQPFFAPIAAVIILGLTGGERLKRAVELSLGCAVGVGLGDLLISFIGSGGWQIAVVVGVSLLVASFLSKAPLVSNQVAIGSILIATIMPPGSSDGFDRMFDALIGGVTAIIIIAIIPTSPLKAGRHEVSKVLGIVASVLEDVAIAIRERDTKALNEVLSAVRGTQQDINIMLAATKTGRESSTVSPLLWSEKRRVRSLERILTPVDNTIRNVRVLARRALVLTEDNDSVAEEQLLIIEELADIAHALAGVYERNTMVTEAIEIPELVQRLRGLGARAEISVAEGKVLSAQVVLAQSRSIIVDLLQVCGMSRESAVAVLAPTSDTPAFPPEVWEEDPLGDGEVE</sequence>
<dbReference type="AlphaFoldDB" id="A0A6B8WPY5"/>
<feature type="transmembrane region" description="Helical" evidence="5">
    <location>
        <begin position="155"/>
        <end position="174"/>
    </location>
</feature>
<dbReference type="EMBL" id="CP046455">
    <property type="protein sequence ID" value="QGU08388.1"/>
    <property type="molecule type" value="Genomic_DNA"/>
</dbReference>
<dbReference type="Pfam" id="PF13515">
    <property type="entry name" value="FUSC_2"/>
    <property type="match status" value="1"/>
</dbReference>
<proteinExistence type="predicted"/>
<dbReference type="RefSeq" id="WP_197088360.1">
    <property type="nucleotide sequence ID" value="NZ_CP046455.1"/>
</dbReference>
<dbReference type="GO" id="GO:0016020">
    <property type="term" value="C:membrane"/>
    <property type="evidence" value="ECO:0007669"/>
    <property type="project" value="UniProtKB-SubCell"/>
</dbReference>
<evidence type="ECO:0000256" key="4">
    <source>
        <dbReference type="ARBA" id="ARBA00023136"/>
    </source>
</evidence>
<evidence type="ECO:0000313" key="7">
    <source>
        <dbReference type="EMBL" id="QGU08388.1"/>
    </source>
</evidence>
<evidence type="ECO:0000259" key="6">
    <source>
        <dbReference type="Pfam" id="PF13515"/>
    </source>
</evidence>
<organism evidence="7 8">
    <name type="scientific">Corynebacterium occultum</name>
    <dbReference type="NCBI Taxonomy" id="2675219"/>
    <lineage>
        <taxon>Bacteria</taxon>
        <taxon>Bacillati</taxon>
        <taxon>Actinomycetota</taxon>
        <taxon>Actinomycetes</taxon>
        <taxon>Mycobacteriales</taxon>
        <taxon>Corynebacteriaceae</taxon>
        <taxon>Corynebacterium</taxon>
    </lineage>
</organism>
<keyword evidence="2 5" id="KW-0812">Transmembrane</keyword>
<keyword evidence="4 5" id="KW-0472">Membrane</keyword>
<dbReference type="KEGG" id="cok:COCCU_12440"/>
<feature type="transmembrane region" description="Helical" evidence="5">
    <location>
        <begin position="102"/>
        <end position="120"/>
    </location>
</feature>
<gene>
    <name evidence="7" type="ORF">COCCU_12440</name>
</gene>
<evidence type="ECO:0000256" key="5">
    <source>
        <dbReference type="SAM" id="Phobius"/>
    </source>
</evidence>
<protein>
    <recommendedName>
        <fullName evidence="6">Integral membrane bound transporter domain-containing protein</fullName>
    </recommendedName>
</protein>
<evidence type="ECO:0000256" key="1">
    <source>
        <dbReference type="ARBA" id="ARBA00004141"/>
    </source>
</evidence>
<dbReference type="Proteomes" id="UP000424462">
    <property type="component" value="Chromosome"/>
</dbReference>
<feature type="domain" description="Integral membrane bound transporter" evidence="6">
    <location>
        <begin position="45"/>
        <end position="165"/>
    </location>
</feature>